<dbReference type="AlphaFoldDB" id="A0A841D4J9"/>
<dbReference type="InterPro" id="IPR021889">
    <property type="entry name" value="DUF3500"/>
</dbReference>
<proteinExistence type="predicted"/>
<dbReference type="PROSITE" id="PS51257">
    <property type="entry name" value="PROKAR_LIPOPROTEIN"/>
    <property type="match status" value="1"/>
</dbReference>
<evidence type="ECO:0000313" key="2">
    <source>
        <dbReference type="EMBL" id="MBB5963337.1"/>
    </source>
</evidence>
<dbReference type="PANTHER" id="PTHR37489">
    <property type="entry name" value="DUF3500 DOMAIN-CONTAINING PROTEIN"/>
    <property type="match status" value="1"/>
</dbReference>
<dbReference type="PANTHER" id="PTHR37489:SF1">
    <property type="entry name" value="DUF3500 DOMAIN-CONTAINING PROTEIN"/>
    <property type="match status" value="1"/>
</dbReference>
<evidence type="ECO:0000313" key="3">
    <source>
        <dbReference type="Proteomes" id="UP000562352"/>
    </source>
</evidence>
<feature type="compositionally biased region" description="Gly residues" evidence="1">
    <location>
        <begin position="386"/>
        <end position="401"/>
    </location>
</feature>
<feature type="region of interest" description="Disordered" evidence="1">
    <location>
        <begin position="378"/>
        <end position="442"/>
    </location>
</feature>
<dbReference type="Pfam" id="PF12006">
    <property type="entry name" value="DUF3500"/>
    <property type="match status" value="1"/>
</dbReference>
<feature type="region of interest" description="Disordered" evidence="1">
    <location>
        <begin position="19"/>
        <end position="45"/>
    </location>
</feature>
<sequence length="458" mass="46857">MNRALLLSGAAAVAAMTGCSSDNTSTTPTGSTATPSAGGPGAPGGGGTMVSYTDFKGVTTDGTVVPDLFAVHSTGVSTAAVVAAGTAFVAALTDAQKAETLYDVTADQWLNWSNIHNFSRNGVRMKDMTAAQQKAALAVLQAGLSAEGLALSNNIRKLNHVTGRLMGRLDQFDEDLYFITVMGTPSQTEPWGWQFQGHHLVLNYFVLGDQVVMTPTFLGSEPRVGYYDDGTKIELFTEELAAGVAMINALDASQKAEAITAATKGGTVNSTEAGKDNAVLPYAGIKVSELTTAQQTRLLDLANLFVGNMDTGHAAVKMAEIKDKLAETYFAWQGPTTADGAFYFRIQSPVILIEFDCQGGGPASGAVEAALVPDNATKTGVVSGNTQGGGPAPGGSGGPQPGSGPPGADASGGAAPGGGGGGGSRNHIHAVIRTPNGNDYGFDLLKEHLATHPHPSAT</sequence>
<evidence type="ECO:0000256" key="1">
    <source>
        <dbReference type="SAM" id="MobiDB-lite"/>
    </source>
</evidence>
<gene>
    <name evidence="2" type="ORF">FHS22_002616</name>
</gene>
<dbReference type="RefSeq" id="WP_184941410.1">
    <property type="nucleotide sequence ID" value="NZ_BAAAWZ010000004.1"/>
</dbReference>
<comment type="caution">
    <text evidence="2">The sequence shown here is derived from an EMBL/GenBank/DDBJ whole genome shotgun (WGS) entry which is preliminary data.</text>
</comment>
<protein>
    <recommendedName>
        <fullName evidence="4">DUF3500 domain-containing protein</fullName>
    </recommendedName>
</protein>
<evidence type="ECO:0008006" key="4">
    <source>
        <dbReference type="Google" id="ProtNLM"/>
    </source>
</evidence>
<name>A0A841D4J9_PLAVE</name>
<accession>A0A841D4J9</accession>
<reference evidence="2 3" key="1">
    <citation type="submission" date="2020-08" db="EMBL/GenBank/DDBJ databases">
        <title>Genomic Encyclopedia of Type Strains, Phase III (KMG-III): the genomes of soil and plant-associated and newly described type strains.</title>
        <authorList>
            <person name="Whitman W."/>
        </authorList>
    </citation>
    <scope>NUCLEOTIDE SEQUENCE [LARGE SCALE GENOMIC DNA]</scope>
    <source>
        <strain evidence="2 3">CECT 3303</strain>
    </source>
</reference>
<feature type="compositionally biased region" description="Low complexity" evidence="1">
    <location>
        <begin position="24"/>
        <end position="37"/>
    </location>
</feature>
<dbReference type="Proteomes" id="UP000562352">
    <property type="component" value="Unassembled WGS sequence"/>
</dbReference>
<keyword evidence="3" id="KW-1185">Reference proteome</keyword>
<feature type="compositionally biased region" description="Gly residues" evidence="1">
    <location>
        <begin position="414"/>
        <end position="424"/>
    </location>
</feature>
<dbReference type="EMBL" id="JACHJJ010000007">
    <property type="protein sequence ID" value="MBB5963337.1"/>
    <property type="molecule type" value="Genomic_DNA"/>
</dbReference>
<organism evidence="2 3">
    <name type="scientific">Planomonospora venezuelensis</name>
    <dbReference type="NCBI Taxonomy" id="1999"/>
    <lineage>
        <taxon>Bacteria</taxon>
        <taxon>Bacillati</taxon>
        <taxon>Actinomycetota</taxon>
        <taxon>Actinomycetes</taxon>
        <taxon>Streptosporangiales</taxon>
        <taxon>Streptosporangiaceae</taxon>
        <taxon>Planomonospora</taxon>
    </lineage>
</organism>